<proteinExistence type="predicted"/>
<accession>A0A840Q1T5</accession>
<reference evidence="1 2" key="1">
    <citation type="submission" date="2020-08" db="EMBL/GenBank/DDBJ databases">
        <title>Sequencing the genomes of 1000 actinobacteria strains.</title>
        <authorList>
            <person name="Klenk H.-P."/>
        </authorList>
    </citation>
    <scope>NUCLEOTIDE SEQUENCE [LARGE SCALE GENOMIC DNA]</scope>
    <source>
        <strain evidence="1 2">DSM 45584</strain>
    </source>
</reference>
<sequence>MSQLAQPGSPYKVVVVARRRWWACPIGGVRCCRVLVDMGQVALDAMALHIELHGVAVPCQICGSCHEAH</sequence>
<dbReference type="AlphaFoldDB" id="A0A840Q1T5"/>
<name>A0A840Q1T5_9PSEU</name>
<protein>
    <submittedName>
        <fullName evidence="1">Uncharacterized protein</fullName>
    </submittedName>
</protein>
<dbReference type="Proteomes" id="UP000584374">
    <property type="component" value="Unassembled WGS sequence"/>
</dbReference>
<evidence type="ECO:0000313" key="1">
    <source>
        <dbReference type="EMBL" id="MBB5153511.1"/>
    </source>
</evidence>
<keyword evidence="2" id="KW-1185">Reference proteome</keyword>
<dbReference type="RefSeq" id="WP_184724361.1">
    <property type="nucleotide sequence ID" value="NZ_JACHIW010000001.1"/>
</dbReference>
<dbReference type="EMBL" id="JACHIW010000001">
    <property type="protein sequence ID" value="MBB5153511.1"/>
    <property type="molecule type" value="Genomic_DNA"/>
</dbReference>
<organism evidence="1 2">
    <name type="scientific">Saccharopolyspora phatthalungensis</name>
    <dbReference type="NCBI Taxonomy" id="664693"/>
    <lineage>
        <taxon>Bacteria</taxon>
        <taxon>Bacillati</taxon>
        <taxon>Actinomycetota</taxon>
        <taxon>Actinomycetes</taxon>
        <taxon>Pseudonocardiales</taxon>
        <taxon>Pseudonocardiaceae</taxon>
        <taxon>Saccharopolyspora</taxon>
    </lineage>
</organism>
<evidence type="ECO:0000313" key="2">
    <source>
        <dbReference type="Proteomes" id="UP000584374"/>
    </source>
</evidence>
<comment type="caution">
    <text evidence="1">The sequence shown here is derived from an EMBL/GenBank/DDBJ whole genome shotgun (WGS) entry which is preliminary data.</text>
</comment>
<gene>
    <name evidence="1" type="ORF">BJ970_001045</name>
</gene>